<dbReference type="InterPro" id="IPR001263">
    <property type="entry name" value="PI3K_accessory_dom"/>
</dbReference>
<reference evidence="8 9" key="1">
    <citation type="journal article" date="2019" name="BMC Genomics">
        <title>New insights from Opisthorchis felineus genome: update on genomics of the epidemiologically important liver flukes.</title>
        <authorList>
            <person name="Ershov N.I."/>
            <person name="Mordvinov V.A."/>
            <person name="Prokhortchouk E.B."/>
            <person name="Pakharukova M.Y."/>
            <person name="Gunbin K.V."/>
            <person name="Ustyantsev K."/>
            <person name="Genaev M.A."/>
            <person name="Blinov A.G."/>
            <person name="Mazur A."/>
            <person name="Boulygina E."/>
            <person name="Tsygankova S."/>
            <person name="Khrameeva E."/>
            <person name="Chekanov N."/>
            <person name="Fan G."/>
            <person name="Xiao A."/>
            <person name="Zhang H."/>
            <person name="Xu X."/>
            <person name="Yang H."/>
            <person name="Solovyev V."/>
            <person name="Lee S.M."/>
            <person name="Liu X."/>
            <person name="Afonnikov D.A."/>
            <person name="Skryabin K.G."/>
        </authorList>
    </citation>
    <scope>NUCLEOTIDE SEQUENCE [LARGE SCALE GENOMIC DNA]</scope>
    <source>
        <strain evidence="8">AK-0245</strain>
        <tissue evidence="8">Whole organism</tissue>
    </source>
</reference>
<dbReference type="Pfam" id="PF00613">
    <property type="entry name" value="PI3Ka"/>
    <property type="match status" value="1"/>
</dbReference>
<proteinExistence type="inferred from homology"/>
<dbReference type="InterPro" id="IPR011009">
    <property type="entry name" value="Kinase-like_dom_sf"/>
</dbReference>
<dbReference type="PANTHER" id="PTHR10048:SF15">
    <property type="entry name" value="PHOSPHATIDYLINOSITOL 4-KINASE ALPHA"/>
    <property type="match status" value="1"/>
</dbReference>
<evidence type="ECO:0000313" key="9">
    <source>
        <dbReference type="Proteomes" id="UP000308267"/>
    </source>
</evidence>
<sequence length="2842" mass="314538">MVLVTSKQGRAFCLAALKGMPVQRSQLDGSIHLNLARSLVNSDDFSAVKKLLRLCPAHEPHAGFCLEGSSQCAILSLGIFLVESNGKFIDRILPYLLGVQKRLHRCNLSEELSSGIAQRLPQSECFSFCLSSLLTQVALLDPSRSDLIISTLLDSASSLLEQIDDICQQFGDRGTAFSAFLRQPRARHNTMQYNPDVTKGSAQLASVERVCLFLAPSLIGLLRGMARGIRPHSFHPRISGSSVPPSVVSGLYPYRYANKKHSSDHTGGCCSDTNHQTDQEFTLSVFPQFQSIIPHSLAHSLMLTSKDDVNESFNVSNISASPFGNVPVPSPASTAKVEWSVWNSAWLDPGGSEYLFGQVASVYASRLPHRAVLCEDYLSSCLTAPQLVSLSRSSQLTGASDLAFLPFNSNQIRSLLKLSSQLMSDRSMKRLDAAATAFWPYRPKNGRYPYRSLAHCLRLCWLLLIRDLLHNPDRADVGEKVLNSVQGLVLEVYSTCISELPRLSAEAAGVPTSSVEAPASAGRRISLVSSANTLSASLRRAGRPRFSNPTDEDEELDQADRKDHSIVNHRQSPKPEQELNGLVNGQLSDKNNDNSLFYGRKKSVPPRLHSRSDSEDPTLKSMTIQVDSPSNMDTSLPSTVKSDSRTERTAPALFAFDLVTASTAVCVQILTQVVTDMADSESLLTRLLERVATGIDLRTMLHSEPNLDQTPLLFTSGGGQSVAAATARGMQQFLRGQLNVIQRQFSTQPSSAAVGKTNISNHIAGKHGTRPSRSHLVCSAGLLVVVLDCAGQLPQRFPHLAKATLDSLSDFLLEPSTTLSRLNRQLRRLENAQQEMFNTLSSRKALATDPYLYGQSAEVIELARIERHITYYRRILNHLRGAAVQSVCRVLLVKTDLVETFLADLSRRIFNAAEGGRDTNLMYLNTVYCLGHIGVELAQVAQTQQLVFQFLQQNLTPSRLLPELEVVTLEQLGCMVIAGCPSVHEQIMDLLTSASFRGAREAVSNGNVNESRSWHLSKAVINVFANLAAFLQGAPKLYRFLSRLFEQYVRLDVEEESKNAVMTSTTHSLGQLIPVIAILLRRLPPIRTPNQKLHTLFRDFWLYVTVMGFTEPNSAVWPQTYYRSICEIATKSPVLLSRESLRTELQHSFALSQKNLSQSYRQQTVPTSLPSDTGGFELNWLYSSLPPNCPVSHTDVTEMRNKLCLLLGNNAEATSLIHRMTVTQCVYLMAVYRLESLCVTHSNDPEALHRIFMYLEDNIIIRDKFGMWTCITQVAVQVFNKYLARMKAMPLGSERETIMDMHAQFLLVKFLHVQKGLRIVADEFLSMLAKDFPHVMWSGRVLFTMLDVTQLLSQSLEVDPNEVAPVYTVPGTDLVLVTADTLQDREDMLGDFVKRCKGIIEVGLQWAPSLVRSHLANYMLQLQHSPFGLFQHTGLALATESVLNYAGFNRMASFLSPTSLDKRPNCAKLDSSNFMFNLILRSRYHGEASGMFRSYDDPVKLVNRLIRDLDCACTLASRSVKATEAETDIQTLVLAVRSVESESLRKSHFDESNMFGAVQACLFRMTSLLVMRTSNIASDAGQQLVHIDSTDPDEDTDLTQMESADDEPGEKQPVRAIRPKLHRRRLTMRTDVTGKIQVEVHPVARTSPTDKSPSNGASIEELDDDSFLMQGDCARRLLREICHAPLRLFRTEVVESCLACWQWLIVGRPSLTIQFLNELSDAWQVTIHRGLGVFAPDNFDDGEVGPLVVSDEIQCKPPSCNAGPHQLWSQFLSERLYVAQSSSQEQLDIFFDLLQKTLAGEIGPLERCVHPFPDSSECDGTISCCSAPCTSNRYAPLYGRLTRCISALGVRCRLAEMSLNLLQNTGFRPPPLAHGSSAIGEEVTSAVGGGGSSAASLVSGAGGTVGRTTTAGGAAGGSSGSQASVDHGQMFPLSRIALREKAYATILNYFAVKPQYPNHKGADLSDDLKALSRVWSLMQAEKKYLGASIVGEEMESLFEAAGHSISGFATAPSYSDMLINPTGTQSSEVIGIQFVPMSSPSTANALGSSGSPQGFASSSSPGMPRVSSHATNEHLYNAAPIAGGTLPRLRSQIMLHSGQMLERPGVGSLILPSTFYAGNAMGPPGAPVPNVPHSVVSKRSSATGKHSGHAHMGEGILKQIYMRKRELILLLLASEIERISVWFNPLGDTALISPKETEAEQWLRDTLLREKNWRRWVTLAWELCPCVAVYLAQRFRASDSLRREISSLVTSHPQLVSHIPHALHYLATSANIEADTPELMHVLTWATTAPIVALSFFSRMFPQHPLTHQYAVRVLANYPSETMLFYVPQLVQGVRYDKLGYLTESILTSAKRSPLLAHQLLWNMNTNIYRDEEGTKLDPDIGTHLIAIRETILRSFTGPSLAFYKREFEFFDRITGVSGIIRNFPKGPARKKACLEALHEIVVQPGCYLPSNPDAIVLEIDYQSGTPLQSAAKAPFLAKFKVRRVGVRNLETEAIAAAADQGTQSSGQRRDSLGNEKPSFHMGTKFRRRNSLQTRKPSPSAHPVPFKPSTLGSRPRSRQPLTAQSSGRLSLTDKQLVGGLGSQMQACIFKVGDDVRQDILALQVLQLFKNIFKRCGLELFVYPYKVVATAPGRGVIECVPDSKSRDQIGRQTDSGMYDYFLSTFGSETTPSFQLARRNFIMSMAAYSVFCYLLQVKDRHNGNIMLDKHGHLIHIDFGFMFESSPGGNFGWEPDIKLSKEMWMIMGGRLESPPYRWFESLSVQAYLAVRPYQEAIVTLVSLMLDTGLPCFRGQTIKLLRQRFAPEMTDREAAASYRRVLRTCLAHWRGKSYDVIQYMQNQIPY</sequence>
<feature type="region of interest" description="Disordered" evidence="5">
    <location>
        <begin position="539"/>
        <end position="644"/>
    </location>
</feature>
<protein>
    <recommendedName>
        <fullName evidence="2">1-phosphatidylinositol 4-kinase</fullName>
        <ecNumber evidence="2">2.7.1.67</ecNumber>
    </recommendedName>
</protein>
<feature type="compositionally biased region" description="Polar residues" evidence="5">
    <location>
        <begin position="620"/>
        <end position="641"/>
    </location>
</feature>
<feature type="compositionally biased region" description="Polar residues" evidence="5">
    <location>
        <begin position="2559"/>
        <end position="2568"/>
    </location>
</feature>
<dbReference type="Gene3D" id="1.25.40.70">
    <property type="entry name" value="Phosphatidylinositol 3-kinase, accessory domain (PIK)"/>
    <property type="match status" value="1"/>
</dbReference>
<dbReference type="PROSITE" id="PS51545">
    <property type="entry name" value="PIK_HELICAL"/>
    <property type="match status" value="1"/>
</dbReference>
<evidence type="ECO:0000313" key="8">
    <source>
        <dbReference type="EMBL" id="TGZ58376.1"/>
    </source>
</evidence>
<keyword evidence="3" id="KW-0808">Transferase</keyword>
<feature type="domain" description="PIK helical" evidence="7">
    <location>
        <begin position="2203"/>
        <end position="2391"/>
    </location>
</feature>
<name>A0A4S2L7X3_OPIFE</name>
<dbReference type="PANTHER" id="PTHR10048">
    <property type="entry name" value="PHOSPHATIDYLINOSITOL KINASE"/>
    <property type="match status" value="1"/>
</dbReference>
<dbReference type="SUPFAM" id="SSF56112">
    <property type="entry name" value="Protein kinase-like (PK-like)"/>
    <property type="match status" value="1"/>
</dbReference>
<comment type="similarity">
    <text evidence="1">Belongs to the PI3/PI4-kinase family. Type III PI4K subfamily.</text>
</comment>
<dbReference type="GO" id="GO:0046854">
    <property type="term" value="P:phosphatidylinositol phosphate biosynthetic process"/>
    <property type="evidence" value="ECO:0007669"/>
    <property type="project" value="InterPro"/>
</dbReference>
<dbReference type="Gene3D" id="3.30.1010.10">
    <property type="entry name" value="Phosphatidylinositol 3-kinase Catalytic Subunit, Chain A, domain 4"/>
    <property type="match status" value="1"/>
</dbReference>
<dbReference type="InterPro" id="IPR016024">
    <property type="entry name" value="ARM-type_fold"/>
</dbReference>
<keyword evidence="9" id="KW-1185">Reference proteome</keyword>
<evidence type="ECO:0000256" key="4">
    <source>
        <dbReference type="ARBA" id="ARBA00022777"/>
    </source>
</evidence>
<feature type="region of interest" description="Disordered" evidence="5">
    <location>
        <begin position="2498"/>
        <end position="2568"/>
    </location>
</feature>
<dbReference type="InterPro" id="IPR042236">
    <property type="entry name" value="PI3K_accessory_sf"/>
</dbReference>
<dbReference type="Gene3D" id="1.10.1070.11">
    <property type="entry name" value="Phosphatidylinositol 3-/4-kinase, catalytic domain"/>
    <property type="match status" value="1"/>
</dbReference>
<dbReference type="InterPro" id="IPR036940">
    <property type="entry name" value="PI3/4_kinase_cat_sf"/>
</dbReference>
<dbReference type="FunFam" id="1.25.40.70:FF:000011">
    <property type="entry name" value="Phosphatidylinositol 4-kinase alpha"/>
    <property type="match status" value="1"/>
</dbReference>
<dbReference type="SUPFAM" id="SSF48371">
    <property type="entry name" value="ARM repeat"/>
    <property type="match status" value="1"/>
</dbReference>
<dbReference type="InterPro" id="IPR000403">
    <property type="entry name" value="PI3/4_kinase_cat_dom"/>
</dbReference>
<evidence type="ECO:0000259" key="6">
    <source>
        <dbReference type="PROSITE" id="PS50290"/>
    </source>
</evidence>
<dbReference type="STRING" id="147828.A0A4S2L7X3"/>
<feature type="region of interest" description="Disordered" evidence="5">
    <location>
        <begin position="1637"/>
        <end position="1661"/>
    </location>
</feature>
<dbReference type="PROSITE" id="PS50290">
    <property type="entry name" value="PI3_4_KINASE_3"/>
    <property type="match status" value="1"/>
</dbReference>
<dbReference type="PROSITE" id="PS00916">
    <property type="entry name" value="PI3_4_KINASE_2"/>
    <property type="match status" value="1"/>
</dbReference>
<dbReference type="InterPro" id="IPR045495">
    <property type="entry name" value="PI4K_N"/>
</dbReference>
<evidence type="ECO:0000256" key="5">
    <source>
        <dbReference type="SAM" id="MobiDB-lite"/>
    </source>
</evidence>
<dbReference type="GO" id="GO:0005886">
    <property type="term" value="C:plasma membrane"/>
    <property type="evidence" value="ECO:0007669"/>
    <property type="project" value="TreeGrafter"/>
</dbReference>
<dbReference type="GO" id="GO:0005737">
    <property type="term" value="C:cytoplasm"/>
    <property type="evidence" value="ECO:0007669"/>
    <property type="project" value="TreeGrafter"/>
</dbReference>
<dbReference type="InterPro" id="IPR018936">
    <property type="entry name" value="PI3/4_kinase_CS"/>
</dbReference>
<dbReference type="PROSITE" id="PS00915">
    <property type="entry name" value="PI3_4_KINASE_1"/>
    <property type="match status" value="1"/>
</dbReference>
<dbReference type="SMART" id="SM00145">
    <property type="entry name" value="PI3Ka"/>
    <property type="match status" value="1"/>
</dbReference>
<accession>A0A4S2L7X3</accession>
<dbReference type="GO" id="GO:0048015">
    <property type="term" value="P:phosphatidylinositol-mediated signaling"/>
    <property type="evidence" value="ECO:0007669"/>
    <property type="project" value="TreeGrafter"/>
</dbReference>
<dbReference type="EMBL" id="SJOL01009301">
    <property type="protein sequence ID" value="TGZ58376.1"/>
    <property type="molecule type" value="Genomic_DNA"/>
</dbReference>
<feature type="domain" description="PI3K/PI4K catalytic" evidence="6">
    <location>
        <begin position="2553"/>
        <end position="2826"/>
    </location>
</feature>
<gene>
    <name evidence="8" type="ORF">CRM22_009667</name>
</gene>
<evidence type="ECO:0000256" key="2">
    <source>
        <dbReference type="ARBA" id="ARBA00012169"/>
    </source>
</evidence>
<feature type="compositionally biased region" description="Polar residues" evidence="5">
    <location>
        <begin position="583"/>
        <end position="595"/>
    </location>
</feature>
<dbReference type="EC" id="2.7.1.67" evidence="2"/>
<feature type="compositionally biased region" description="Acidic residues" evidence="5">
    <location>
        <begin position="1590"/>
        <end position="1608"/>
    </location>
</feature>
<dbReference type="InterPro" id="IPR015433">
    <property type="entry name" value="PI3/4_kinase"/>
</dbReference>
<dbReference type="OrthoDB" id="10264149at2759"/>
<dbReference type="CDD" id="cd05167">
    <property type="entry name" value="PI4Kc_III_alpha"/>
    <property type="match status" value="1"/>
</dbReference>
<dbReference type="Proteomes" id="UP000308267">
    <property type="component" value="Unassembled WGS sequence"/>
</dbReference>
<organism evidence="8 9">
    <name type="scientific">Opisthorchis felineus</name>
    <dbReference type="NCBI Taxonomy" id="147828"/>
    <lineage>
        <taxon>Eukaryota</taxon>
        <taxon>Metazoa</taxon>
        <taxon>Spiralia</taxon>
        <taxon>Lophotrochozoa</taxon>
        <taxon>Platyhelminthes</taxon>
        <taxon>Trematoda</taxon>
        <taxon>Digenea</taxon>
        <taxon>Opisthorchiida</taxon>
        <taxon>Opisthorchiata</taxon>
        <taxon>Opisthorchiidae</taxon>
        <taxon>Opisthorchis</taxon>
    </lineage>
</organism>
<dbReference type="Pfam" id="PF00454">
    <property type="entry name" value="PI3_PI4_kinase"/>
    <property type="match status" value="1"/>
</dbReference>
<evidence type="ECO:0000259" key="7">
    <source>
        <dbReference type="PROSITE" id="PS51545"/>
    </source>
</evidence>
<dbReference type="Pfam" id="PF19274">
    <property type="entry name" value="PI4K_N"/>
    <property type="match status" value="2"/>
</dbReference>
<evidence type="ECO:0000256" key="3">
    <source>
        <dbReference type="ARBA" id="ARBA00022679"/>
    </source>
</evidence>
<dbReference type="SMART" id="SM00146">
    <property type="entry name" value="PI3Kc"/>
    <property type="match status" value="1"/>
</dbReference>
<dbReference type="FunFam" id="1.10.1070.11:FF:000005">
    <property type="entry name" value="Phosphatidylinositol 4-kinase, catalytic, alpha"/>
    <property type="match status" value="1"/>
</dbReference>
<dbReference type="FunFam" id="3.30.1010.10:FF:000009">
    <property type="entry name" value="Phosphatidylinositol 4-kinase, catalytic, alpha"/>
    <property type="match status" value="1"/>
</dbReference>
<evidence type="ECO:0000256" key="1">
    <source>
        <dbReference type="ARBA" id="ARBA00006209"/>
    </source>
</evidence>
<feature type="compositionally biased region" description="Polar residues" evidence="5">
    <location>
        <begin position="1646"/>
        <end position="1657"/>
    </location>
</feature>
<feature type="region of interest" description="Disordered" evidence="5">
    <location>
        <begin position="2041"/>
        <end position="2068"/>
    </location>
</feature>
<feature type="compositionally biased region" description="Low complexity" evidence="5">
    <location>
        <begin position="2047"/>
        <end position="2068"/>
    </location>
</feature>
<comment type="caution">
    <text evidence="8">The sequence shown here is derived from an EMBL/GenBank/DDBJ whole genome shotgun (WGS) entry which is preliminary data.</text>
</comment>
<keyword evidence="4" id="KW-0418">Kinase</keyword>
<dbReference type="GO" id="GO:0004430">
    <property type="term" value="F:1-phosphatidylinositol 4-kinase activity"/>
    <property type="evidence" value="ECO:0007669"/>
    <property type="project" value="UniProtKB-EC"/>
</dbReference>
<feature type="region of interest" description="Disordered" evidence="5">
    <location>
        <begin position="1583"/>
        <end position="1620"/>
    </location>
</feature>